<feature type="compositionally biased region" description="Basic and acidic residues" evidence="1">
    <location>
        <begin position="29"/>
        <end position="40"/>
    </location>
</feature>
<comment type="caution">
    <text evidence="2">The sequence shown here is derived from an EMBL/GenBank/DDBJ whole genome shotgun (WGS) entry which is preliminary data.</text>
</comment>
<dbReference type="Proteomes" id="UP000265520">
    <property type="component" value="Unassembled WGS sequence"/>
</dbReference>
<evidence type="ECO:0000313" key="2">
    <source>
        <dbReference type="EMBL" id="MCI55143.1"/>
    </source>
</evidence>
<feature type="compositionally biased region" description="Polar residues" evidence="1">
    <location>
        <begin position="85"/>
        <end position="94"/>
    </location>
</feature>
<keyword evidence="3" id="KW-1185">Reference proteome</keyword>
<evidence type="ECO:0000256" key="1">
    <source>
        <dbReference type="SAM" id="MobiDB-lite"/>
    </source>
</evidence>
<dbReference type="EMBL" id="LXQA010491458">
    <property type="protein sequence ID" value="MCI55143.1"/>
    <property type="molecule type" value="Genomic_DNA"/>
</dbReference>
<organism evidence="2 3">
    <name type="scientific">Trifolium medium</name>
    <dbReference type="NCBI Taxonomy" id="97028"/>
    <lineage>
        <taxon>Eukaryota</taxon>
        <taxon>Viridiplantae</taxon>
        <taxon>Streptophyta</taxon>
        <taxon>Embryophyta</taxon>
        <taxon>Tracheophyta</taxon>
        <taxon>Spermatophyta</taxon>
        <taxon>Magnoliopsida</taxon>
        <taxon>eudicotyledons</taxon>
        <taxon>Gunneridae</taxon>
        <taxon>Pentapetalae</taxon>
        <taxon>rosids</taxon>
        <taxon>fabids</taxon>
        <taxon>Fabales</taxon>
        <taxon>Fabaceae</taxon>
        <taxon>Papilionoideae</taxon>
        <taxon>50 kb inversion clade</taxon>
        <taxon>NPAAA clade</taxon>
        <taxon>Hologalegina</taxon>
        <taxon>IRL clade</taxon>
        <taxon>Trifolieae</taxon>
        <taxon>Trifolium</taxon>
    </lineage>
</organism>
<evidence type="ECO:0000313" key="3">
    <source>
        <dbReference type="Proteomes" id="UP000265520"/>
    </source>
</evidence>
<sequence>ASKKFVQVRDKRQTSGNETEVIIVNDSNSQEKDKHDKPLEDETPALEVVSTVAENSTDNSKAQPGPGDLVLPQTQPEPVILPLSKAQSEPVQQN</sequence>
<name>A0A392T1Z3_9FABA</name>
<feature type="non-terminal residue" evidence="2">
    <location>
        <position position="94"/>
    </location>
</feature>
<feature type="compositionally biased region" description="Polar residues" evidence="1">
    <location>
        <begin position="52"/>
        <end position="62"/>
    </location>
</feature>
<feature type="non-terminal residue" evidence="2">
    <location>
        <position position="1"/>
    </location>
</feature>
<protein>
    <submittedName>
        <fullName evidence="2">Uncharacterized protein</fullName>
    </submittedName>
</protein>
<accession>A0A392T1Z3</accession>
<reference evidence="2 3" key="1">
    <citation type="journal article" date="2018" name="Front. Plant Sci.">
        <title>Red Clover (Trifolium pratense) and Zigzag Clover (T. medium) - A Picture of Genomic Similarities and Differences.</title>
        <authorList>
            <person name="Dluhosova J."/>
            <person name="Istvanek J."/>
            <person name="Nedelnik J."/>
            <person name="Repkova J."/>
        </authorList>
    </citation>
    <scope>NUCLEOTIDE SEQUENCE [LARGE SCALE GENOMIC DNA]</scope>
    <source>
        <strain evidence="3">cv. 10/8</strain>
        <tissue evidence="2">Leaf</tissue>
    </source>
</reference>
<feature type="region of interest" description="Disordered" evidence="1">
    <location>
        <begin position="1"/>
        <end position="94"/>
    </location>
</feature>
<dbReference type="AlphaFoldDB" id="A0A392T1Z3"/>
<proteinExistence type="predicted"/>